<dbReference type="EMBL" id="FNIC01000009">
    <property type="protein sequence ID" value="SDO47542.1"/>
    <property type="molecule type" value="Genomic_DNA"/>
</dbReference>
<dbReference type="PANTHER" id="PTHR36529:SF1">
    <property type="entry name" value="GLYCOSYLTRANSFERASE"/>
    <property type="match status" value="1"/>
</dbReference>
<dbReference type="AlphaFoldDB" id="A0A1H0JVN4"/>
<keyword evidence="2" id="KW-1185">Reference proteome</keyword>
<dbReference type="OrthoDB" id="9798250at2"/>
<dbReference type="RefSeq" id="WP_091026643.1">
    <property type="nucleotide sequence ID" value="NZ_BKAE01000014.1"/>
</dbReference>
<organism evidence="1 2">
    <name type="scientific">Nocardioides szechwanensis</name>
    <dbReference type="NCBI Taxonomy" id="1005944"/>
    <lineage>
        <taxon>Bacteria</taxon>
        <taxon>Bacillati</taxon>
        <taxon>Actinomycetota</taxon>
        <taxon>Actinomycetes</taxon>
        <taxon>Propionibacteriales</taxon>
        <taxon>Nocardioidaceae</taxon>
        <taxon>Nocardioides</taxon>
    </lineage>
</organism>
<dbReference type="SUPFAM" id="SSF53448">
    <property type="entry name" value="Nucleotide-diphospho-sugar transferases"/>
    <property type="match status" value="1"/>
</dbReference>
<protein>
    <recommendedName>
        <fullName evidence="3">Glycosyltransferase A (GT-A) superfamily protein (DUF2064 family)</fullName>
    </recommendedName>
</protein>
<evidence type="ECO:0000313" key="2">
    <source>
        <dbReference type="Proteomes" id="UP000199004"/>
    </source>
</evidence>
<dbReference type="Proteomes" id="UP000199004">
    <property type="component" value="Unassembled WGS sequence"/>
</dbReference>
<evidence type="ECO:0000313" key="1">
    <source>
        <dbReference type="EMBL" id="SDO47542.1"/>
    </source>
</evidence>
<dbReference type="InterPro" id="IPR018641">
    <property type="entry name" value="Trfase_1_rSAM/seldom-assoc"/>
</dbReference>
<gene>
    <name evidence="1" type="ORF">SAMN05192576_4072</name>
</gene>
<name>A0A1H0JVN4_9ACTN</name>
<dbReference type="STRING" id="1005944.SAMN05192576_4072"/>
<dbReference type="InterPro" id="IPR029044">
    <property type="entry name" value="Nucleotide-diphossugar_trans"/>
</dbReference>
<proteinExistence type="predicted"/>
<dbReference type="Pfam" id="PF09837">
    <property type="entry name" value="DUF2064"/>
    <property type="match status" value="1"/>
</dbReference>
<sequence length="232" mass="23923">MSRVLVLAKAPVAGAVKTRLGADIGMDAAADVAAAALLDTLRACAAAYPAPRRHLALAGDVRSAVRVDEIEAALVGWDVFSQQGTGLAERLAHAHATAAGRGGGPVVQIGMDTPQVTPDLLKGAERALGEPDDPASSDAVLGPAGDGGWWVLALRDARRAAPLSRVAMSMPTTYDDTHDALTSAGLRVTATVGLRDVDTVADADAVAMDAPHGLFAEAWRRLRSPEGVRRVT</sequence>
<reference evidence="1 2" key="1">
    <citation type="submission" date="2016-10" db="EMBL/GenBank/DDBJ databases">
        <authorList>
            <person name="de Groot N.N."/>
        </authorList>
    </citation>
    <scope>NUCLEOTIDE SEQUENCE [LARGE SCALE GENOMIC DNA]</scope>
    <source>
        <strain evidence="1 2">CGMCC 1.11147</strain>
    </source>
</reference>
<evidence type="ECO:0008006" key="3">
    <source>
        <dbReference type="Google" id="ProtNLM"/>
    </source>
</evidence>
<dbReference type="Gene3D" id="3.90.550.10">
    <property type="entry name" value="Spore Coat Polysaccharide Biosynthesis Protein SpsA, Chain A"/>
    <property type="match status" value="1"/>
</dbReference>
<dbReference type="PANTHER" id="PTHR36529">
    <property type="entry name" value="SLL1095 PROTEIN"/>
    <property type="match status" value="1"/>
</dbReference>
<accession>A0A1H0JVN4</accession>